<keyword evidence="3" id="KW-1185">Reference proteome</keyword>
<proteinExistence type="predicted"/>
<feature type="domain" description="A-factor biosynthesis hotdog" evidence="1">
    <location>
        <begin position="96"/>
        <end position="221"/>
    </location>
</feature>
<gene>
    <name evidence="2" type="ORF">CPA45_10345</name>
</gene>
<comment type="caution">
    <text evidence="2">The sequence shown here is derived from an EMBL/GenBank/DDBJ whole genome shotgun (WGS) entry which is preliminary data.</text>
</comment>
<evidence type="ECO:0000313" key="2">
    <source>
        <dbReference type="EMBL" id="PCF95775.1"/>
    </source>
</evidence>
<name>A0A2A4HNK0_9GAMM</name>
<reference evidence="3" key="1">
    <citation type="submission" date="2017-09" db="EMBL/GenBank/DDBJ databases">
        <authorList>
            <person name="Cho G.-S."/>
            <person name="Oguntoyinbo F.A."/>
            <person name="Cnockaert M."/>
            <person name="Kabisch J."/>
            <person name="Neve H."/>
            <person name="Bockelmann W."/>
            <person name="Wenning M."/>
            <person name="Franz C.M."/>
            <person name="Vandamme P."/>
        </authorList>
    </citation>
    <scope>NUCLEOTIDE SEQUENCE [LARGE SCALE GENOMIC DNA]</scope>
    <source>
        <strain evidence="3">MBT G8648</strain>
    </source>
</reference>
<evidence type="ECO:0000313" key="3">
    <source>
        <dbReference type="Proteomes" id="UP000218677"/>
    </source>
</evidence>
<sequence>MLQYIKKKDTQGGKIVSVKFVVGSKFWNPEVNDVYTSIDTFRTIIENHPYAVDNIYVPGQGLSESERQDVIDTVRVPAIKKYFLNNGKLLNSDKTHKCNDYNILISELSTITHGKYRSCLYLHQDNELLLDHFDGSHIPGMVLLEATRQLAIATWSQFEQRDTSGMAMVINDIHCHFHDFAFPFCINIDISIDRVEKDNNYRLNVEFIQNGNMFSNSYGTFRVIENKKLRKLERIYSKKILNNHKRYLEQDLEETVA</sequence>
<dbReference type="OrthoDB" id="7838374at2"/>
<evidence type="ECO:0000259" key="1">
    <source>
        <dbReference type="Pfam" id="PF03756"/>
    </source>
</evidence>
<dbReference type="AlphaFoldDB" id="A0A2A4HNK0"/>
<organism evidence="2 3">
    <name type="scientific">Vreelandella nigrificans</name>
    <dbReference type="NCBI Taxonomy" id="2042704"/>
    <lineage>
        <taxon>Bacteria</taxon>
        <taxon>Pseudomonadati</taxon>
        <taxon>Pseudomonadota</taxon>
        <taxon>Gammaproteobacteria</taxon>
        <taxon>Oceanospirillales</taxon>
        <taxon>Halomonadaceae</taxon>
        <taxon>Vreelandella</taxon>
    </lineage>
</organism>
<dbReference type="InterPro" id="IPR005509">
    <property type="entry name" value="AfsA_hotdog_dom"/>
</dbReference>
<accession>A0A2A4HNK0</accession>
<dbReference type="Pfam" id="PF03756">
    <property type="entry name" value="AfsA"/>
    <property type="match status" value="1"/>
</dbReference>
<protein>
    <recommendedName>
        <fullName evidence="1">A-factor biosynthesis hotdog domain-containing protein</fullName>
    </recommendedName>
</protein>
<dbReference type="EMBL" id="NWUX01000007">
    <property type="protein sequence ID" value="PCF95775.1"/>
    <property type="molecule type" value="Genomic_DNA"/>
</dbReference>
<dbReference type="Proteomes" id="UP000218677">
    <property type="component" value="Unassembled WGS sequence"/>
</dbReference>